<dbReference type="HOGENOM" id="CLU_757348_0_0_1"/>
<keyword evidence="2" id="KW-1185">Reference proteome</keyword>
<reference evidence="1" key="2">
    <citation type="submission" date="2018-05" db="EMBL/GenBank/DDBJ databases">
        <title>OmerRS3 (Oryza meridionalis Reference Sequence Version 3).</title>
        <authorList>
            <person name="Zhang J."/>
            <person name="Kudrna D."/>
            <person name="Lee S."/>
            <person name="Talag J."/>
            <person name="Welchert J."/>
            <person name="Wing R.A."/>
        </authorList>
    </citation>
    <scope>NUCLEOTIDE SEQUENCE [LARGE SCALE GENOMIC DNA]</scope>
    <source>
        <strain evidence="1">cv. OR44</strain>
    </source>
</reference>
<dbReference type="AlphaFoldDB" id="A0A0E0ENS7"/>
<reference evidence="1" key="1">
    <citation type="submission" date="2015-04" db="UniProtKB">
        <authorList>
            <consortium name="EnsemblPlants"/>
        </authorList>
    </citation>
    <scope>IDENTIFICATION</scope>
</reference>
<dbReference type="EnsemblPlants" id="OMERI08G17830.2">
    <property type="protein sequence ID" value="OMERI08G17830.2"/>
    <property type="gene ID" value="OMERI08G17830"/>
</dbReference>
<organism evidence="1">
    <name type="scientific">Oryza meridionalis</name>
    <dbReference type="NCBI Taxonomy" id="40149"/>
    <lineage>
        <taxon>Eukaryota</taxon>
        <taxon>Viridiplantae</taxon>
        <taxon>Streptophyta</taxon>
        <taxon>Embryophyta</taxon>
        <taxon>Tracheophyta</taxon>
        <taxon>Spermatophyta</taxon>
        <taxon>Magnoliopsida</taxon>
        <taxon>Liliopsida</taxon>
        <taxon>Poales</taxon>
        <taxon>Poaceae</taxon>
        <taxon>BOP clade</taxon>
        <taxon>Oryzoideae</taxon>
        <taxon>Oryzeae</taxon>
        <taxon>Oryzinae</taxon>
        <taxon>Oryza</taxon>
    </lineage>
</organism>
<evidence type="ECO:0000313" key="1">
    <source>
        <dbReference type="EnsemblPlants" id="OMERI08G17830.2"/>
    </source>
</evidence>
<name>A0A0E0ENS7_9ORYZ</name>
<evidence type="ECO:0000313" key="2">
    <source>
        <dbReference type="Proteomes" id="UP000008021"/>
    </source>
</evidence>
<protein>
    <submittedName>
        <fullName evidence="1">Uncharacterized protein</fullName>
    </submittedName>
</protein>
<dbReference type="Gramene" id="OMERI08G17830.2">
    <property type="protein sequence ID" value="OMERI08G17830.2"/>
    <property type="gene ID" value="OMERI08G17830"/>
</dbReference>
<accession>A0A0E0ENS7</accession>
<sequence>MELLCCCNRSHPTPRQADVFFHRRIGGGAATGPPAAVAGDLQGQALKPPQPASRRRRETLPWINLLNRSSAPLSRSLIVSSNSSNCSSSHMTLLFWNVPETRDHLGDSIFFDRRQDVDSSNEMVISLASASSFTTLQSILSEAVLLLLNYPDTSSGRKEEKQFCFGAAEEIIILDELNIHLSCSSSSSIAGMFQLSSERMTMSYKSWMPIALRQWSIYELRVFRREALVWINLLNRFSAPLSRPTMPNSNACNCTSSHETLAFWNDLDIRDHLLGLQVEICFDRSSRADFRTEAVIPLAVVNRLTSLPSSSEVDLLLAFFRRLRRWYEANYAETAGISTALLSHLLFDFMANAAADKFMWKVFHNK</sequence>
<dbReference type="Proteomes" id="UP000008021">
    <property type="component" value="Chromosome 8"/>
</dbReference>
<proteinExistence type="predicted"/>